<feature type="domain" description="GST N-terminal" evidence="3">
    <location>
        <begin position="1"/>
        <end position="80"/>
    </location>
</feature>
<dbReference type="Gene3D" id="3.40.30.10">
    <property type="entry name" value="Glutaredoxin"/>
    <property type="match status" value="1"/>
</dbReference>
<evidence type="ECO:0000259" key="4">
    <source>
        <dbReference type="PROSITE" id="PS50405"/>
    </source>
</evidence>
<dbReference type="Pfam" id="PF00043">
    <property type="entry name" value="GST_C"/>
    <property type="match status" value="1"/>
</dbReference>
<dbReference type="AlphaFoldDB" id="A0A290S4S8"/>
<name>A0A290S4S8_9GAMM</name>
<evidence type="ECO:0000259" key="3">
    <source>
        <dbReference type="PROSITE" id="PS50404"/>
    </source>
</evidence>
<dbReference type="GO" id="GO:0006749">
    <property type="term" value="P:glutathione metabolic process"/>
    <property type="evidence" value="ECO:0007669"/>
    <property type="project" value="TreeGrafter"/>
</dbReference>
<dbReference type="RefSeq" id="WP_010552765.1">
    <property type="nucleotide sequence ID" value="NZ_CP011025.1"/>
</dbReference>
<accession>A0A290S4S8</accession>
<comment type="subunit">
    <text evidence="1">Homodimer.</text>
</comment>
<dbReference type="InterPro" id="IPR036249">
    <property type="entry name" value="Thioredoxin-like_sf"/>
</dbReference>
<evidence type="ECO:0000256" key="1">
    <source>
        <dbReference type="ARBA" id="ARBA00011738"/>
    </source>
</evidence>
<dbReference type="KEGG" id="part:PARC_a1992"/>
<evidence type="ECO:0000313" key="6">
    <source>
        <dbReference type="Proteomes" id="UP000016505"/>
    </source>
</evidence>
<dbReference type="InterPro" id="IPR040079">
    <property type="entry name" value="Glutathione_S-Trfase"/>
</dbReference>
<reference evidence="5 6" key="1">
    <citation type="journal article" date="2012" name="J. Bacteriol.">
        <title>Genome sequences of type strains of seven species of the marine bacterium Pseudoalteromonas.</title>
        <authorList>
            <person name="Xie B.B."/>
            <person name="Shu Y.L."/>
            <person name="Qin Q.L."/>
            <person name="Rong J.C."/>
            <person name="Zhang X.Y."/>
            <person name="Chen X.L."/>
            <person name="Shi M."/>
            <person name="He H.L."/>
            <person name="Zhou B.C."/>
            <person name="Zhang Y.Z."/>
        </authorList>
    </citation>
    <scope>NUCLEOTIDE SEQUENCE [LARGE SCALE GENOMIC DNA]</scope>
    <source>
        <strain evidence="5 6">A 37-1-2</strain>
    </source>
</reference>
<dbReference type="SUPFAM" id="SSF47616">
    <property type="entry name" value="GST C-terminal domain-like"/>
    <property type="match status" value="1"/>
</dbReference>
<protein>
    <submittedName>
        <fullName evidence="5">Glutathione S-transferase</fullName>
    </submittedName>
</protein>
<dbReference type="EMBL" id="CP011025">
    <property type="protein sequence ID" value="ATC86537.1"/>
    <property type="molecule type" value="Genomic_DNA"/>
</dbReference>
<gene>
    <name evidence="5" type="primary">gst</name>
    <name evidence="5" type="ORF">PARC_a1992</name>
</gene>
<dbReference type="InterPro" id="IPR004046">
    <property type="entry name" value="GST_C"/>
</dbReference>
<comment type="similarity">
    <text evidence="2">Belongs to the GST superfamily.</text>
</comment>
<sequence>MKIYSFPYSLPSYRARLAASLMGYDYDVATVDISKGQQNSDTYLKVNPLGKIPSLVDESVTVGDSLAIIRYLARKSDNTHWYPDTNIELAAKIDILLSMVANELFDSVEKGRLIKTFKMFSEDGLADCDLLAHGLLTLFNDNLSNSKYLVGDVPTIADIAVLSTLLYMDEAGLSTQKYTNVFRWIEDMKKLSGFIEPVKL</sequence>
<dbReference type="GO" id="GO:0004364">
    <property type="term" value="F:glutathione transferase activity"/>
    <property type="evidence" value="ECO:0007669"/>
    <property type="project" value="TreeGrafter"/>
</dbReference>
<dbReference type="Pfam" id="PF02798">
    <property type="entry name" value="GST_N"/>
    <property type="match status" value="1"/>
</dbReference>
<evidence type="ECO:0000313" key="5">
    <source>
        <dbReference type="EMBL" id="ATC86537.1"/>
    </source>
</evidence>
<feature type="domain" description="GST C-terminal" evidence="4">
    <location>
        <begin position="86"/>
        <end position="200"/>
    </location>
</feature>
<keyword evidence="5" id="KW-0808">Transferase</keyword>
<dbReference type="SUPFAM" id="SSF52833">
    <property type="entry name" value="Thioredoxin-like"/>
    <property type="match status" value="1"/>
</dbReference>
<dbReference type="InterPro" id="IPR004045">
    <property type="entry name" value="Glutathione_S-Trfase_N"/>
</dbReference>
<dbReference type="PANTHER" id="PTHR43969">
    <property type="entry name" value="GLUTATHIONE S TRANSFERASE D10, ISOFORM A-RELATED"/>
    <property type="match status" value="1"/>
</dbReference>
<evidence type="ECO:0000256" key="2">
    <source>
        <dbReference type="RuleBase" id="RU003494"/>
    </source>
</evidence>
<dbReference type="PROSITE" id="PS50404">
    <property type="entry name" value="GST_NTER"/>
    <property type="match status" value="1"/>
</dbReference>
<dbReference type="OrthoDB" id="5740960at2"/>
<dbReference type="SFLD" id="SFLDS00019">
    <property type="entry name" value="Glutathione_Transferase_(cytos"/>
    <property type="match status" value="1"/>
</dbReference>
<dbReference type="SFLD" id="SFLDG00358">
    <property type="entry name" value="Main_(cytGST)"/>
    <property type="match status" value="1"/>
</dbReference>
<proteinExistence type="inferred from homology"/>
<dbReference type="Gene3D" id="1.20.1050.10">
    <property type="match status" value="1"/>
</dbReference>
<dbReference type="InterPro" id="IPR036282">
    <property type="entry name" value="Glutathione-S-Trfase_C_sf"/>
</dbReference>
<dbReference type="PROSITE" id="PS50405">
    <property type="entry name" value="GST_CTER"/>
    <property type="match status" value="1"/>
</dbReference>
<dbReference type="PANTHER" id="PTHR43969:SF9">
    <property type="entry name" value="GLUTATHIONE S TRANSFERASE D10, ISOFORM A-RELATED"/>
    <property type="match status" value="1"/>
</dbReference>
<organism evidence="5 6">
    <name type="scientific">Pseudoalteromonas arctica A 37-1-2</name>
    <dbReference type="NCBI Taxonomy" id="1117313"/>
    <lineage>
        <taxon>Bacteria</taxon>
        <taxon>Pseudomonadati</taxon>
        <taxon>Pseudomonadota</taxon>
        <taxon>Gammaproteobacteria</taxon>
        <taxon>Alteromonadales</taxon>
        <taxon>Pseudoalteromonadaceae</taxon>
        <taxon>Pseudoalteromonas</taxon>
    </lineage>
</organism>
<dbReference type="InterPro" id="IPR010987">
    <property type="entry name" value="Glutathione-S-Trfase_C-like"/>
</dbReference>
<dbReference type="Proteomes" id="UP000016505">
    <property type="component" value="Chromosome I"/>
</dbReference>